<sequence length="86" mass="9885">MDRKGESIKILIIPVLCRRRIKNLIAMHKLWKRVRESINQITFHNILIHVMRISICSAFVKCRNGLLVSGFVGSNGTTRAKRLNIS</sequence>
<keyword evidence="2" id="KW-1185">Reference proteome</keyword>
<gene>
    <name evidence="1" type="ORF">T02_3998</name>
</gene>
<evidence type="ECO:0000313" key="1">
    <source>
        <dbReference type="EMBL" id="KRZ51108.1"/>
    </source>
</evidence>
<dbReference type="Proteomes" id="UP000054721">
    <property type="component" value="Unassembled WGS sequence"/>
</dbReference>
<name>A0A0V1KUV1_9BILA</name>
<accession>A0A0V1KUV1</accession>
<proteinExistence type="predicted"/>
<protein>
    <submittedName>
        <fullName evidence="1">Uncharacterized protein</fullName>
    </submittedName>
</protein>
<organism evidence="1 2">
    <name type="scientific">Trichinella nativa</name>
    <dbReference type="NCBI Taxonomy" id="6335"/>
    <lineage>
        <taxon>Eukaryota</taxon>
        <taxon>Metazoa</taxon>
        <taxon>Ecdysozoa</taxon>
        <taxon>Nematoda</taxon>
        <taxon>Enoplea</taxon>
        <taxon>Dorylaimia</taxon>
        <taxon>Trichinellida</taxon>
        <taxon>Trichinellidae</taxon>
        <taxon>Trichinella</taxon>
    </lineage>
</organism>
<dbReference type="OrthoDB" id="10302987at2759"/>
<dbReference type="AlphaFoldDB" id="A0A0V1KUV1"/>
<evidence type="ECO:0000313" key="2">
    <source>
        <dbReference type="Proteomes" id="UP000054721"/>
    </source>
</evidence>
<comment type="caution">
    <text evidence="1">The sequence shown here is derived from an EMBL/GenBank/DDBJ whole genome shotgun (WGS) entry which is preliminary data.</text>
</comment>
<reference evidence="1 2" key="1">
    <citation type="submission" date="2015-05" db="EMBL/GenBank/DDBJ databases">
        <title>Evolution of Trichinella species and genotypes.</title>
        <authorList>
            <person name="Korhonen P.K."/>
            <person name="Edoardo P."/>
            <person name="Giuseppe L.R."/>
            <person name="Gasser R.B."/>
        </authorList>
    </citation>
    <scope>NUCLEOTIDE SEQUENCE [LARGE SCALE GENOMIC DNA]</scope>
    <source>
        <strain evidence="1">ISS10</strain>
    </source>
</reference>
<dbReference type="EMBL" id="JYDW01000238">
    <property type="protein sequence ID" value="KRZ51108.1"/>
    <property type="molecule type" value="Genomic_DNA"/>
</dbReference>